<dbReference type="InterPro" id="IPR020904">
    <property type="entry name" value="Sc_DH/Rdtase_CS"/>
</dbReference>
<accession>A0AAF0YHW2</accession>
<dbReference type="PRINTS" id="PR00081">
    <property type="entry name" value="GDHRDH"/>
</dbReference>
<keyword evidence="2" id="KW-0521">NADP</keyword>
<sequence length="256" mass="25957">MTSANTLQGKVAIVTGGASGIGLEVVKQLLSLGANVTVVDLSPASLAAAVAGLDAGDRVLSVQGDTTLEATSERVTAETLARWGRVDYAVLAAGTAWPTARSFLDTSEKEWDFIMGVNAKGVFFGMKHALKGMLASPGGGADCAVVAIASTAGLEGVAGHADYAASKFAVRGLVANAAAEFGPKGVRVNAVCPGFTDTPLTAGRTVMGEAAKARSSLKRSGRPEEIADACVFLLSPQSSFVTGISMRVDGGCAKFM</sequence>
<organism evidence="5 6">
    <name type="scientific">Vanrija pseudolonga</name>
    <dbReference type="NCBI Taxonomy" id="143232"/>
    <lineage>
        <taxon>Eukaryota</taxon>
        <taxon>Fungi</taxon>
        <taxon>Dikarya</taxon>
        <taxon>Basidiomycota</taxon>
        <taxon>Agaricomycotina</taxon>
        <taxon>Tremellomycetes</taxon>
        <taxon>Trichosporonales</taxon>
        <taxon>Trichosporonaceae</taxon>
        <taxon>Vanrija</taxon>
    </lineage>
</organism>
<evidence type="ECO:0000259" key="4">
    <source>
        <dbReference type="PROSITE" id="PS50106"/>
    </source>
</evidence>
<evidence type="ECO:0000256" key="2">
    <source>
        <dbReference type="ARBA" id="ARBA00022857"/>
    </source>
</evidence>
<proteinExistence type="inferred from homology"/>
<protein>
    <submittedName>
        <fullName evidence="5">3-oxoacyl-[acyl-carrier-protein] reductase FabG</fullName>
    </submittedName>
</protein>
<dbReference type="CDD" id="cd05233">
    <property type="entry name" value="SDR_c"/>
    <property type="match status" value="1"/>
</dbReference>
<keyword evidence="6" id="KW-1185">Reference proteome</keyword>
<dbReference type="Proteomes" id="UP000827549">
    <property type="component" value="Chromosome 7"/>
</dbReference>
<evidence type="ECO:0000256" key="1">
    <source>
        <dbReference type="ARBA" id="ARBA00006484"/>
    </source>
</evidence>
<keyword evidence="3" id="KW-0560">Oxidoreductase</keyword>
<dbReference type="RefSeq" id="XP_062631963.1">
    <property type="nucleotide sequence ID" value="XM_062775979.1"/>
</dbReference>
<dbReference type="GeneID" id="87812586"/>
<dbReference type="PANTHER" id="PTHR24321">
    <property type="entry name" value="DEHYDROGENASES, SHORT CHAIN"/>
    <property type="match status" value="1"/>
</dbReference>
<gene>
    <name evidence="5" type="primary">fabG_10</name>
    <name evidence="5" type="ORF">LOC62_07G009425</name>
</gene>
<dbReference type="PROSITE" id="PS00061">
    <property type="entry name" value="ADH_SHORT"/>
    <property type="match status" value="1"/>
</dbReference>
<evidence type="ECO:0000313" key="5">
    <source>
        <dbReference type="EMBL" id="WOO85937.1"/>
    </source>
</evidence>
<reference evidence="5" key="1">
    <citation type="submission" date="2023-10" db="EMBL/GenBank/DDBJ databases">
        <authorList>
            <person name="Noh H."/>
        </authorList>
    </citation>
    <scope>NUCLEOTIDE SEQUENCE</scope>
    <source>
        <strain evidence="5">DUCC4014</strain>
    </source>
</reference>
<dbReference type="PANTHER" id="PTHR24321:SF8">
    <property type="entry name" value="ESTRADIOL 17-BETA-DEHYDROGENASE 8-RELATED"/>
    <property type="match status" value="1"/>
</dbReference>
<dbReference type="SUPFAM" id="SSF51735">
    <property type="entry name" value="NAD(P)-binding Rossmann-fold domains"/>
    <property type="match status" value="1"/>
</dbReference>
<dbReference type="Pfam" id="PF13561">
    <property type="entry name" value="adh_short_C2"/>
    <property type="match status" value="1"/>
</dbReference>
<dbReference type="Gene3D" id="3.40.50.720">
    <property type="entry name" value="NAD(P)-binding Rossmann-like Domain"/>
    <property type="match status" value="1"/>
</dbReference>
<dbReference type="FunFam" id="3.40.50.720:FF:000084">
    <property type="entry name" value="Short-chain dehydrogenase reductase"/>
    <property type="match status" value="1"/>
</dbReference>
<name>A0AAF0YHW2_9TREE</name>
<dbReference type="InterPro" id="IPR001478">
    <property type="entry name" value="PDZ"/>
</dbReference>
<dbReference type="InterPro" id="IPR002347">
    <property type="entry name" value="SDR_fam"/>
</dbReference>
<evidence type="ECO:0000313" key="6">
    <source>
        <dbReference type="Proteomes" id="UP000827549"/>
    </source>
</evidence>
<feature type="domain" description="PDZ" evidence="4">
    <location>
        <begin position="10"/>
        <end position="80"/>
    </location>
</feature>
<evidence type="ECO:0000256" key="3">
    <source>
        <dbReference type="ARBA" id="ARBA00023002"/>
    </source>
</evidence>
<dbReference type="PROSITE" id="PS50106">
    <property type="entry name" value="PDZ"/>
    <property type="match status" value="1"/>
</dbReference>
<dbReference type="GO" id="GO:0016491">
    <property type="term" value="F:oxidoreductase activity"/>
    <property type="evidence" value="ECO:0007669"/>
    <property type="project" value="UniProtKB-KW"/>
</dbReference>
<dbReference type="EMBL" id="CP086720">
    <property type="protein sequence ID" value="WOO85937.1"/>
    <property type="molecule type" value="Genomic_DNA"/>
</dbReference>
<dbReference type="AlphaFoldDB" id="A0AAF0YHW2"/>
<comment type="similarity">
    <text evidence="1">Belongs to the short-chain dehydrogenases/reductases (SDR) family.</text>
</comment>
<dbReference type="InterPro" id="IPR036291">
    <property type="entry name" value="NAD(P)-bd_dom_sf"/>
</dbReference>